<dbReference type="PANTHER" id="PTHR37849:SF1">
    <property type="entry name" value="YALI0E11605P"/>
    <property type="match status" value="1"/>
</dbReference>
<evidence type="ECO:0000256" key="1">
    <source>
        <dbReference type="SAM" id="Phobius"/>
    </source>
</evidence>
<dbReference type="STRING" id="436010.A0A166WB24"/>
<dbReference type="EMBL" id="KV417482">
    <property type="protein sequence ID" value="KZP33574.1"/>
    <property type="molecule type" value="Genomic_DNA"/>
</dbReference>
<keyword evidence="1" id="KW-0812">Transmembrane</keyword>
<feature type="transmembrane region" description="Helical" evidence="1">
    <location>
        <begin position="57"/>
        <end position="76"/>
    </location>
</feature>
<name>A0A166WB24_9AGAM</name>
<keyword evidence="3" id="KW-1185">Reference proteome</keyword>
<proteinExistence type="predicted"/>
<gene>
    <name evidence="2" type="ORF">FIBSPDRAFT_847490</name>
</gene>
<accession>A0A166WB24</accession>
<keyword evidence="1" id="KW-0472">Membrane</keyword>
<sequence>MASVCRVSAVRRVLVQSRSLSSSRVLSAETVATPPPVVNVGTAPVQKRPVGGFRGGIVGFLFGFSLASSFAAYHLLEEYKQASAALQASVEELQISTEKVSAHVRRIEAVEKDLKALADSSAGKEDLSRVRGEIKRLYDGLHVEFLDLRSHVWGIQQDLHSLSKKDSTSVRI</sequence>
<keyword evidence="1" id="KW-1133">Transmembrane helix</keyword>
<dbReference type="OrthoDB" id="5331396at2759"/>
<dbReference type="PANTHER" id="PTHR37849">
    <property type="entry name" value="YALI0E11605P"/>
    <property type="match status" value="1"/>
</dbReference>
<protein>
    <submittedName>
        <fullName evidence="2">Uncharacterized protein</fullName>
    </submittedName>
</protein>
<dbReference type="Proteomes" id="UP000076532">
    <property type="component" value="Unassembled WGS sequence"/>
</dbReference>
<evidence type="ECO:0000313" key="2">
    <source>
        <dbReference type="EMBL" id="KZP33574.1"/>
    </source>
</evidence>
<reference evidence="2 3" key="1">
    <citation type="journal article" date="2016" name="Mol. Biol. Evol.">
        <title>Comparative Genomics of Early-Diverging Mushroom-Forming Fungi Provides Insights into the Origins of Lignocellulose Decay Capabilities.</title>
        <authorList>
            <person name="Nagy L.G."/>
            <person name="Riley R."/>
            <person name="Tritt A."/>
            <person name="Adam C."/>
            <person name="Daum C."/>
            <person name="Floudas D."/>
            <person name="Sun H."/>
            <person name="Yadav J.S."/>
            <person name="Pangilinan J."/>
            <person name="Larsson K.H."/>
            <person name="Matsuura K."/>
            <person name="Barry K."/>
            <person name="Labutti K."/>
            <person name="Kuo R."/>
            <person name="Ohm R.A."/>
            <person name="Bhattacharya S.S."/>
            <person name="Shirouzu T."/>
            <person name="Yoshinaga Y."/>
            <person name="Martin F.M."/>
            <person name="Grigoriev I.V."/>
            <person name="Hibbett D.S."/>
        </authorList>
    </citation>
    <scope>NUCLEOTIDE SEQUENCE [LARGE SCALE GENOMIC DNA]</scope>
    <source>
        <strain evidence="2 3">CBS 109695</strain>
    </source>
</reference>
<evidence type="ECO:0000313" key="3">
    <source>
        <dbReference type="Proteomes" id="UP000076532"/>
    </source>
</evidence>
<dbReference type="AlphaFoldDB" id="A0A166WB24"/>
<organism evidence="2 3">
    <name type="scientific">Athelia psychrophila</name>
    <dbReference type="NCBI Taxonomy" id="1759441"/>
    <lineage>
        <taxon>Eukaryota</taxon>
        <taxon>Fungi</taxon>
        <taxon>Dikarya</taxon>
        <taxon>Basidiomycota</taxon>
        <taxon>Agaricomycotina</taxon>
        <taxon>Agaricomycetes</taxon>
        <taxon>Agaricomycetidae</taxon>
        <taxon>Atheliales</taxon>
        <taxon>Atheliaceae</taxon>
        <taxon>Athelia</taxon>
    </lineage>
</organism>